<dbReference type="AlphaFoldDB" id="A0A7J6L2P0"/>
<gene>
    <name evidence="2" type="ORF">FOL47_010548</name>
</gene>
<evidence type="ECO:0000313" key="3">
    <source>
        <dbReference type="Proteomes" id="UP000591131"/>
    </source>
</evidence>
<reference evidence="2 3" key="1">
    <citation type="submission" date="2020-04" db="EMBL/GenBank/DDBJ databases">
        <title>Perkinsus chesapeaki whole genome sequence.</title>
        <authorList>
            <person name="Bogema D.R."/>
        </authorList>
    </citation>
    <scope>NUCLEOTIDE SEQUENCE [LARGE SCALE GENOMIC DNA]</scope>
    <source>
        <strain evidence="2">ATCC PRA-425</strain>
    </source>
</reference>
<sequence length="277" mass="30414">MLVVGLSQGSDLIKFPVAVEREESGTDVVVTTVNMDGQVLRANVDTSSDVTFFIDKAWYEKESPGGCDKILHKCHECKTPCMKSGTEIVNFEDGSSVRVSITTGKLNLPGMPPIDVDFGLVNRLTGWPQSFAVLGLSAQTGRYVPVINQIMRKPPSERPIKGTAFSFYLRREDPPTGELILGGDDPSLHKRLSYMAVTEPDLYLPPVTFYLQGVNGKDVPIRVEPADYVTVKDKEGASTCYLAMRSSTEGALGFPALRGHYILFNWDQNKIGVGHLK</sequence>
<dbReference type="EMBL" id="JAAPAO010000823">
    <property type="protein sequence ID" value="KAF4653412.1"/>
    <property type="molecule type" value="Genomic_DNA"/>
</dbReference>
<accession>A0A7J6L2P0</accession>
<evidence type="ECO:0000313" key="2">
    <source>
        <dbReference type="EMBL" id="KAF4653412.1"/>
    </source>
</evidence>
<dbReference type="Proteomes" id="UP000591131">
    <property type="component" value="Unassembled WGS sequence"/>
</dbReference>
<feature type="domain" description="Peptidase A1" evidence="1">
    <location>
        <begin position="89"/>
        <end position="199"/>
    </location>
</feature>
<comment type="caution">
    <text evidence="2">The sequence shown here is derived from an EMBL/GenBank/DDBJ whole genome shotgun (WGS) entry which is preliminary data.</text>
</comment>
<dbReference type="InterPro" id="IPR021109">
    <property type="entry name" value="Peptidase_aspartic_dom_sf"/>
</dbReference>
<dbReference type="SUPFAM" id="SSF50630">
    <property type="entry name" value="Acid proteases"/>
    <property type="match status" value="1"/>
</dbReference>
<dbReference type="InterPro" id="IPR033121">
    <property type="entry name" value="PEPTIDASE_A1"/>
</dbReference>
<protein>
    <recommendedName>
        <fullName evidence="1">Peptidase A1 domain-containing protein</fullName>
    </recommendedName>
</protein>
<name>A0A7J6L2P0_PERCH</name>
<proteinExistence type="predicted"/>
<dbReference type="Pfam" id="PF00026">
    <property type="entry name" value="Asp"/>
    <property type="match status" value="2"/>
</dbReference>
<keyword evidence="3" id="KW-1185">Reference proteome</keyword>
<evidence type="ECO:0000259" key="1">
    <source>
        <dbReference type="Pfam" id="PF00026"/>
    </source>
</evidence>
<organism evidence="2 3">
    <name type="scientific">Perkinsus chesapeaki</name>
    <name type="common">Clam parasite</name>
    <name type="synonym">Perkinsus andrewsi</name>
    <dbReference type="NCBI Taxonomy" id="330153"/>
    <lineage>
        <taxon>Eukaryota</taxon>
        <taxon>Sar</taxon>
        <taxon>Alveolata</taxon>
        <taxon>Perkinsozoa</taxon>
        <taxon>Perkinsea</taxon>
        <taxon>Perkinsida</taxon>
        <taxon>Perkinsidae</taxon>
        <taxon>Perkinsus</taxon>
    </lineage>
</organism>
<feature type="domain" description="Peptidase A1" evidence="1">
    <location>
        <begin position="205"/>
        <end position="274"/>
    </location>
</feature>
<dbReference type="Gene3D" id="2.40.70.10">
    <property type="entry name" value="Acid Proteases"/>
    <property type="match status" value="2"/>
</dbReference>